<reference evidence="3 4" key="1">
    <citation type="journal article" date="2015" name="Stand. Genomic Sci.">
        <title>Genomic Encyclopedia of Bacterial and Archaeal Type Strains, Phase III: the genomes of soil and plant-associated and newly described type strains.</title>
        <authorList>
            <person name="Whitman W.B."/>
            <person name="Woyke T."/>
            <person name="Klenk H.P."/>
            <person name="Zhou Y."/>
            <person name="Lilburn T.G."/>
            <person name="Beck B.J."/>
            <person name="De Vos P."/>
            <person name="Vandamme P."/>
            <person name="Eisen J.A."/>
            <person name="Garrity G."/>
            <person name="Hugenholtz P."/>
            <person name="Kyrpides N.C."/>
        </authorList>
    </citation>
    <scope>NUCLEOTIDE SEQUENCE [LARGE SCALE GENOMIC DNA]</scope>
    <source>
        <strain evidence="3 4">CGMCC 1.6858</strain>
    </source>
</reference>
<evidence type="ECO:0000313" key="4">
    <source>
        <dbReference type="Proteomes" id="UP000316905"/>
    </source>
</evidence>
<evidence type="ECO:0000256" key="2">
    <source>
        <dbReference type="SAM" id="SignalP"/>
    </source>
</evidence>
<feature type="signal peptide" evidence="2">
    <location>
        <begin position="1"/>
        <end position="19"/>
    </location>
</feature>
<dbReference type="RefSeq" id="WP_145144326.1">
    <property type="nucleotide sequence ID" value="NZ_VLKY01000012.1"/>
</dbReference>
<evidence type="ECO:0000313" key="3">
    <source>
        <dbReference type="EMBL" id="TWI52434.1"/>
    </source>
</evidence>
<dbReference type="Proteomes" id="UP000316905">
    <property type="component" value="Unassembled WGS sequence"/>
</dbReference>
<comment type="caution">
    <text evidence="3">The sequence shown here is derived from an EMBL/GenBank/DDBJ whole genome shotgun (WGS) entry which is preliminary data.</text>
</comment>
<gene>
    <name evidence="3" type="ORF">IQ22_03579</name>
</gene>
<accession>A0A562Q6U5</accession>
<proteinExistence type="predicted"/>
<name>A0A562Q6U5_9PSED</name>
<dbReference type="Pfam" id="PF09619">
    <property type="entry name" value="YscW"/>
    <property type="match status" value="1"/>
</dbReference>
<dbReference type="InterPro" id="IPR039366">
    <property type="entry name" value="Pilotin"/>
</dbReference>
<keyword evidence="2" id="KW-0732">Signal</keyword>
<feature type="compositionally biased region" description="Polar residues" evidence="1">
    <location>
        <begin position="42"/>
        <end position="51"/>
    </location>
</feature>
<evidence type="ECO:0000256" key="1">
    <source>
        <dbReference type="SAM" id="MobiDB-lite"/>
    </source>
</evidence>
<dbReference type="AlphaFoldDB" id="A0A562Q6U5"/>
<keyword evidence="3" id="KW-0449">Lipoprotein</keyword>
<feature type="region of interest" description="Disordered" evidence="1">
    <location>
        <begin position="25"/>
        <end position="55"/>
    </location>
</feature>
<keyword evidence="4" id="KW-1185">Reference proteome</keyword>
<protein>
    <submittedName>
        <fullName evidence="3">Putative lipoprotein YbaY</fullName>
    </submittedName>
</protein>
<organism evidence="3 4">
    <name type="scientific">Pseudomonas duriflava</name>
    <dbReference type="NCBI Taxonomy" id="459528"/>
    <lineage>
        <taxon>Bacteria</taxon>
        <taxon>Pseudomonadati</taxon>
        <taxon>Pseudomonadota</taxon>
        <taxon>Gammaproteobacteria</taxon>
        <taxon>Pseudomonadales</taxon>
        <taxon>Pseudomonadaceae</taxon>
        <taxon>Pseudomonas</taxon>
    </lineage>
</organism>
<feature type="chain" id="PRO_5021786188" evidence="2">
    <location>
        <begin position="20"/>
        <end position="148"/>
    </location>
</feature>
<dbReference type="EMBL" id="VLKY01000012">
    <property type="protein sequence ID" value="TWI52434.1"/>
    <property type="molecule type" value="Genomic_DNA"/>
</dbReference>
<dbReference type="OrthoDB" id="6912619at2"/>
<dbReference type="PROSITE" id="PS51257">
    <property type="entry name" value="PROKAR_LIPOPROTEIN"/>
    <property type="match status" value="1"/>
</dbReference>
<sequence length="148" mass="15802">MSLRPLLPLLCISLLVACADKPVAPPDPAPEPQPVSGAPRPSNLNELSGTLRTPEGAIAPGAKVEIAMLAIDGQDRPQRLLASETLTGNGKALAFRLPFNPEIFPRDARVELHARVSQGGMLVCYLTPVTIRQPMTQVLGELVLDQKP</sequence>